<dbReference type="AlphaFoldDB" id="W4H2N5"/>
<gene>
    <name evidence="7" type="ORF">AaE_004450</name>
    <name evidence="6" type="ORF">H257_02414</name>
</gene>
<evidence type="ECO:0000259" key="5">
    <source>
        <dbReference type="PROSITE" id="PS50865"/>
    </source>
</evidence>
<dbReference type="SUPFAM" id="SSF47473">
    <property type="entry name" value="EF-hand"/>
    <property type="match status" value="1"/>
</dbReference>
<reference evidence="7 8" key="2">
    <citation type="submission" date="2019-06" db="EMBL/GenBank/DDBJ databases">
        <title>Genomics analysis of Aphanomyces spp. identifies a new class of oomycete effector associated with host adaptation.</title>
        <authorList>
            <person name="Gaulin E."/>
        </authorList>
    </citation>
    <scope>NUCLEOTIDE SEQUENCE [LARGE SCALE GENOMIC DNA]</scope>
    <source>
        <strain evidence="7 8">E</strain>
    </source>
</reference>
<dbReference type="RefSeq" id="XP_009824338.1">
    <property type="nucleotide sequence ID" value="XM_009826036.1"/>
</dbReference>
<dbReference type="InterPro" id="IPR011992">
    <property type="entry name" value="EF-hand-dom_pair"/>
</dbReference>
<accession>W4H2N5</accession>
<dbReference type="PROSITE" id="PS01360">
    <property type="entry name" value="ZF_MYND_1"/>
    <property type="match status" value="1"/>
</dbReference>
<evidence type="ECO:0000256" key="4">
    <source>
        <dbReference type="PROSITE-ProRule" id="PRU00134"/>
    </source>
</evidence>
<evidence type="ECO:0000256" key="2">
    <source>
        <dbReference type="ARBA" id="ARBA00022771"/>
    </source>
</evidence>
<dbReference type="PROSITE" id="PS50865">
    <property type="entry name" value="ZF_MYND_2"/>
    <property type="match status" value="1"/>
</dbReference>
<evidence type="ECO:0000256" key="1">
    <source>
        <dbReference type="ARBA" id="ARBA00022723"/>
    </source>
</evidence>
<organism evidence="6">
    <name type="scientific">Aphanomyces astaci</name>
    <name type="common">Crayfish plague agent</name>
    <dbReference type="NCBI Taxonomy" id="112090"/>
    <lineage>
        <taxon>Eukaryota</taxon>
        <taxon>Sar</taxon>
        <taxon>Stramenopiles</taxon>
        <taxon>Oomycota</taxon>
        <taxon>Saprolegniomycetes</taxon>
        <taxon>Saprolegniales</taxon>
        <taxon>Verrucalvaceae</taxon>
        <taxon>Aphanomyces</taxon>
    </lineage>
</organism>
<dbReference type="STRING" id="112090.W4H2N5"/>
<sequence length="179" mass="19662">MPAKQATAKPVVVAKEAELPRSLLISDKGELTPAFVHALKRIFQKFSEGTNALTSEQLNTFSKACNDGKGFTAKELNEIHMYFDCDENKGLTQRGFCDMYHTQTSAEPSETWKDLGKLGFLNHLIGKGGCFACGAEAKTSCARCLCVRYCSKECQTEDWKSGHKRACKPKAAAIVKATE</sequence>
<dbReference type="OrthoDB" id="57654at2759"/>
<dbReference type="SUPFAM" id="SSF144232">
    <property type="entry name" value="HIT/MYND zinc finger-like"/>
    <property type="match status" value="1"/>
</dbReference>
<evidence type="ECO:0000313" key="7">
    <source>
        <dbReference type="EMBL" id="KAF0756895.1"/>
    </source>
</evidence>
<keyword evidence="3" id="KW-0862">Zinc</keyword>
<evidence type="ECO:0000313" key="8">
    <source>
        <dbReference type="Proteomes" id="UP000469452"/>
    </source>
</evidence>
<dbReference type="Gene3D" id="6.10.140.2220">
    <property type="match status" value="1"/>
</dbReference>
<keyword evidence="1" id="KW-0479">Metal-binding</keyword>
<evidence type="ECO:0000256" key="3">
    <source>
        <dbReference type="ARBA" id="ARBA00022833"/>
    </source>
</evidence>
<dbReference type="EMBL" id="KI913117">
    <property type="protein sequence ID" value="ETV85866.1"/>
    <property type="molecule type" value="Genomic_DNA"/>
</dbReference>
<dbReference type="Pfam" id="PF01753">
    <property type="entry name" value="zf-MYND"/>
    <property type="match status" value="1"/>
</dbReference>
<evidence type="ECO:0000313" key="6">
    <source>
        <dbReference type="EMBL" id="ETV85866.1"/>
    </source>
</evidence>
<dbReference type="EMBL" id="VJMI01010112">
    <property type="protein sequence ID" value="KAF0756895.1"/>
    <property type="molecule type" value="Genomic_DNA"/>
</dbReference>
<dbReference type="GeneID" id="20804410"/>
<dbReference type="Proteomes" id="UP000469452">
    <property type="component" value="Unassembled WGS sequence"/>
</dbReference>
<dbReference type="InterPro" id="IPR002893">
    <property type="entry name" value="Znf_MYND"/>
</dbReference>
<proteinExistence type="predicted"/>
<name>W4H2N5_APHAT</name>
<protein>
    <recommendedName>
        <fullName evidence="5">MYND-type domain-containing protein</fullName>
    </recommendedName>
</protein>
<keyword evidence="2 4" id="KW-0863">Zinc-finger</keyword>
<reference evidence="6" key="1">
    <citation type="submission" date="2013-12" db="EMBL/GenBank/DDBJ databases">
        <title>The Genome Sequence of Aphanomyces astaci APO3.</title>
        <authorList>
            <consortium name="The Broad Institute Genomics Platform"/>
            <person name="Russ C."/>
            <person name="Tyler B."/>
            <person name="van West P."/>
            <person name="Dieguez-Uribeondo J."/>
            <person name="Young S.K."/>
            <person name="Zeng Q."/>
            <person name="Gargeya S."/>
            <person name="Fitzgerald M."/>
            <person name="Abouelleil A."/>
            <person name="Alvarado L."/>
            <person name="Chapman S.B."/>
            <person name="Gainer-Dewar J."/>
            <person name="Goldberg J."/>
            <person name="Griggs A."/>
            <person name="Gujja S."/>
            <person name="Hansen M."/>
            <person name="Howarth C."/>
            <person name="Imamovic A."/>
            <person name="Ireland A."/>
            <person name="Larimer J."/>
            <person name="McCowan C."/>
            <person name="Murphy C."/>
            <person name="Pearson M."/>
            <person name="Poon T.W."/>
            <person name="Priest M."/>
            <person name="Roberts A."/>
            <person name="Saif S."/>
            <person name="Shea T."/>
            <person name="Sykes S."/>
            <person name="Wortman J."/>
            <person name="Nusbaum C."/>
            <person name="Birren B."/>
        </authorList>
    </citation>
    <scope>NUCLEOTIDE SEQUENCE [LARGE SCALE GENOMIC DNA]</scope>
    <source>
        <strain evidence="6">APO3</strain>
    </source>
</reference>
<dbReference type="VEuPathDB" id="FungiDB:H257_02414"/>
<dbReference type="GO" id="GO:0008270">
    <property type="term" value="F:zinc ion binding"/>
    <property type="evidence" value="ECO:0007669"/>
    <property type="project" value="UniProtKB-KW"/>
</dbReference>
<feature type="domain" description="MYND-type" evidence="5">
    <location>
        <begin position="130"/>
        <end position="167"/>
    </location>
</feature>
<dbReference type="Gene3D" id="1.10.238.10">
    <property type="entry name" value="EF-hand"/>
    <property type="match status" value="1"/>
</dbReference>